<sequence length="312" mass="35114">MGVCICERKSTLITSSLLERETIIGISRLADSLDTGMARVSKLKSVVKPPGKQHASYPGFDLNRPDNAEDDSISHGYPPPWSLSLHHDMLQMLLTDPAFPVSMQQRHRHLCKPSEYMARPLSRRTQLRRERDAAPCWPLASPNLSHVFLSVSPSYPSSSASASSSSSSSLHVELGDYLSRPFQNESLLKHQRKTTRRKKKKKKKKRQRRRRSFDLKKTRRSRRYKCQRSSGRITETLRAASACSDLLPPPTVSLLLVLSPPVVLAEKRHPPTDLQLVRSQEASPGDKTPWFARPQVAFFSSSPASRSSRLGI</sequence>
<organism evidence="2 3">
    <name type="scientific">Trichophyton tonsurans (strain CBS 112818)</name>
    <name type="common">Scalp ringworm fungus</name>
    <dbReference type="NCBI Taxonomy" id="647933"/>
    <lineage>
        <taxon>Eukaryota</taxon>
        <taxon>Fungi</taxon>
        <taxon>Dikarya</taxon>
        <taxon>Ascomycota</taxon>
        <taxon>Pezizomycotina</taxon>
        <taxon>Eurotiomycetes</taxon>
        <taxon>Eurotiomycetidae</taxon>
        <taxon>Onygenales</taxon>
        <taxon>Arthrodermataceae</taxon>
        <taxon>Trichophyton</taxon>
    </lineage>
</organism>
<gene>
    <name evidence="2" type="ORF">TESG_06572</name>
</gene>
<dbReference type="EMBL" id="GG698520">
    <property type="protein sequence ID" value="EGD99304.1"/>
    <property type="molecule type" value="Genomic_DNA"/>
</dbReference>
<dbReference type="HOGENOM" id="CLU_906703_0_0_1"/>
<dbReference type="Proteomes" id="UP000009172">
    <property type="component" value="Unassembled WGS sequence"/>
</dbReference>
<evidence type="ECO:0000313" key="2">
    <source>
        <dbReference type="EMBL" id="EGD99304.1"/>
    </source>
</evidence>
<evidence type="ECO:0000256" key="1">
    <source>
        <dbReference type="SAM" id="MobiDB-lite"/>
    </source>
</evidence>
<reference evidence="3" key="1">
    <citation type="journal article" date="2012" name="MBio">
        <title>Comparative genome analysis of Trichophyton rubrum and related dermatophytes reveals candidate genes involved in infection.</title>
        <authorList>
            <person name="Martinez D.A."/>
            <person name="Oliver B.G."/>
            <person name="Graeser Y."/>
            <person name="Goldberg J.M."/>
            <person name="Li W."/>
            <person name="Martinez-Rossi N.M."/>
            <person name="Monod M."/>
            <person name="Shelest E."/>
            <person name="Barton R.C."/>
            <person name="Birch E."/>
            <person name="Brakhage A.A."/>
            <person name="Chen Z."/>
            <person name="Gurr S.J."/>
            <person name="Heiman D."/>
            <person name="Heitman J."/>
            <person name="Kosti I."/>
            <person name="Rossi A."/>
            <person name="Saif S."/>
            <person name="Samalova M."/>
            <person name="Saunders C.W."/>
            <person name="Shea T."/>
            <person name="Summerbell R.C."/>
            <person name="Xu J."/>
            <person name="Young S."/>
            <person name="Zeng Q."/>
            <person name="Birren B.W."/>
            <person name="Cuomo C.A."/>
            <person name="White T.C."/>
        </authorList>
    </citation>
    <scope>NUCLEOTIDE SEQUENCE [LARGE SCALE GENOMIC DNA]</scope>
    <source>
        <strain evidence="3">CBS 112818</strain>
    </source>
</reference>
<feature type="region of interest" description="Disordered" evidence="1">
    <location>
        <begin position="183"/>
        <end position="229"/>
    </location>
</feature>
<protein>
    <submittedName>
        <fullName evidence="2">Uncharacterized protein</fullName>
    </submittedName>
</protein>
<feature type="compositionally biased region" description="Basic residues" evidence="1">
    <location>
        <begin position="189"/>
        <end position="226"/>
    </location>
</feature>
<name>F2S6V5_TRIT1</name>
<accession>F2S6V5</accession>
<evidence type="ECO:0000313" key="3">
    <source>
        <dbReference type="Proteomes" id="UP000009172"/>
    </source>
</evidence>
<feature type="region of interest" description="Disordered" evidence="1">
    <location>
        <begin position="46"/>
        <end position="75"/>
    </location>
</feature>
<keyword evidence="3" id="KW-1185">Reference proteome</keyword>
<proteinExistence type="predicted"/>
<dbReference type="AlphaFoldDB" id="F2S6V5"/>